<gene>
    <name evidence="1" type="ORF">Goari_022890</name>
</gene>
<name>A0A7J8YUH2_GOSAI</name>
<comment type="caution">
    <text evidence="1">The sequence shown here is derived from an EMBL/GenBank/DDBJ whole genome shotgun (WGS) entry which is preliminary data.</text>
</comment>
<keyword evidence="2" id="KW-1185">Reference proteome</keyword>
<dbReference type="EMBL" id="JABFAA010357801">
    <property type="protein sequence ID" value="MBA0703175.1"/>
    <property type="molecule type" value="Genomic_DNA"/>
</dbReference>
<reference evidence="1 2" key="1">
    <citation type="journal article" date="2019" name="Genome Biol. Evol.">
        <title>Insights into the evolution of the New World diploid cottons (Gossypium, subgenus Houzingenia) based on genome sequencing.</title>
        <authorList>
            <person name="Grover C.E."/>
            <person name="Arick M.A. 2nd"/>
            <person name="Thrash A."/>
            <person name="Conover J.L."/>
            <person name="Sanders W.S."/>
            <person name="Peterson D.G."/>
            <person name="Frelichowski J.E."/>
            <person name="Scheffler J.A."/>
            <person name="Scheffler B.E."/>
            <person name="Wendel J.F."/>
        </authorList>
    </citation>
    <scope>NUCLEOTIDE SEQUENCE [LARGE SCALE GENOMIC DNA]</scope>
    <source>
        <strain evidence="1">185</strain>
        <tissue evidence="1">Leaf</tissue>
    </source>
</reference>
<accession>A0A7J8YUH2</accession>
<evidence type="ECO:0000313" key="2">
    <source>
        <dbReference type="Proteomes" id="UP000593577"/>
    </source>
</evidence>
<dbReference type="AlphaFoldDB" id="A0A7J8YUH2"/>
<sequence length="132" mass="15358">MVPTIEEYSTILHYDFRDLLRIYWKRNVDFRGPLASLMGVPVDTMKARLKDKMVLAFPGPTLGMLWERPAVIDIWHCLHLQYTSWLCSQKALGYVSVELADFLFQIEKGVNPAPAVLFETIISLNFIRRKRD</sequence>
<organism evidence="1 2">
    <name type="scientific">Gossypium aridum</name>
    <name type="common">American cotton</name>
    <name type="synonym">Erioxylum aridum</name>
    <dbReference type="NCBI Taxonomy" id="34290"/>
    <lineage>
        <taxon>Eukaryota</taxon>
        <taxon>Viridiplantae</taxon>
        <taxon>Streptophyta</taxon>
        <taxon>Embryophyta</taxon>
        <taxon>Tracheophyta</taxon>
        <taxon>Spermatophyta</taxon>
        <taxon>Magnoliopsida</taxon>
        <taxon>eudicotyledons</taxon>
        <taxon>Gunneridae</taxon>
        <taxon>Pentapetalae</taxon>
        <taxon>rosids</taxon>
        <taxon>malvids</taxon>
        <taxon>Malvales</taxon>
        <taxon>Malvaceae</taxon>
        <taxon>Malvoideae</taxon>
        <taxon>Gossypium</taxon>
    </lineage>
</organism>
<proteinExistence type="predicted"/>
<protein>
    <submittedName>
        <fullName evidence="1">Uncharacterized protein</fullName>
    </submittedName>
</protein>
<dbReference type="Proteomes" id="UP000593577">
    <property type="component" value="Unassembled WGS sequence"/>
</dbReference>
<evidence type="ECO:0000313" key="1">
    <source>
        <dbReference type="EMBL" id="MBA0703175.1"/>
    </source>
</evidence>